<dbReference type="HOGENOM" id="CLU_2072439_0_0_1"/>
<dbReference type="Proteomes" id="UP000008142">
    <property type="component" value="Unassembled WGS sequence"/>
</dbReference>
<dbReference type="EMBL" id="DS990636">
    <property type="protein sequence ID" value="EGC41472.1"/>
    <property type="molecule type" value="Genomic_DNA"/>
</dbReference>
<evidence type="ECO:0000313" key="2">
    <source>
        <dbReference type="Proteomes" id="UP000008142"/>
    </source>
</evidence>
<proteinExistence type="predicted"/>
<accession>F0U6D6</accession>
<evidence type="ECO:0000313" key="1">
    <source>
        <dbReference type="EMBL" id="EGC41472.1"/>
    </source>
</evidence>
<dbReference type="AlphaFoldDB" id="F0U6D6"/>
<gene>
    <name evidence="1" type="ORF">HCEG_00834</name>
</gene>
<protein>
    <submittedName>
        <fullName evidence="1">Predicted protein</fullName>
    </submittedName>
</protein>
<name>F0U6D6_AJEC8</name>
<organism evidence="2">
    <name type="scientific">Ajellomyces capsulatus (strain H88)</name>
    <name type="common">Darling's disease fungus</name>
    <name type="synonym">Histoplasma capsulatum</name>
    <dbReference type="NCBI Taxonomy" id="544711"/>
    <lineage>
        <taxon>Eukaryota</taxon>
        <taxon>Fungi</taxon>
        <taxon>Dikarya</taxon>
        <taxon>Ascomycota</taxon>
        <taxon>Pezizomycotina</taxon>
        <taxon>Eurotiomycetes</taxon>
        <taxon>Eurotiomycetidae</taxon>
        <taxon>Onygenales</taxon>
        <taxon>Ajellomycetaceae</taxon>
        <taxon>Histoplasma</taxon>
    </lineage>
</organism>
<reference evidence="2" key="1">
    <citation type="submission" date="2008-07" db="EMBL/GenBank/DDBJ databases">
        <title>Annotation of Ajellomyces capsulatus strain H88.</title>
        <authorList>
            <person name="Champion M."/>
            <person name="Cuomo C."/>
            <person name="Ma L.-J."/>
            <person name="Henn M.R."/>
            <person name="Sil A."/>
            <person name="Goldman B."/>
            <person name="Young S.K."/>
            <person name="Kodira C.D."/>
            <person name="Zeng Q."/>
            <person name="Koehrsen M."/>
            <person name="Alvarado L."/>
            <person name="Berlin A."/>
            <person name="Borenstein D."/>
            <person name="Chen Z."/>
            <person name="Engels R."/>
            <person name="Freedman E."/>
            <person name="Gellesch M."/>
            <person name="Goldberg J."/>
            <person name="Griggs A."/>
            <person name="Gujja S."/>
            <person name="Heiman D."/>
            <person name="Hepburn T."/>
            <person name="Howarth C."/>
            <person name="Jen D."/>
            <person name="Larson L."/>
            <person name="Lewis B."/>
            <person name="Mehta T."/>
            <person name="Park D."/>
            <person name="Pearson M."/>
            <person name="Roberts A."/>
            <person name="Saif S."/>
            <person name="Shea T."/>
            <person name="Shenoy N."/>
            <person name="Sisk P."/>
            <person name="Stolte C."/>
            <person name="Sykes S."/>
            <person name="Walk T."/>
            <person name="White J."/>
            <person name="Yandava C."/>
            <person name="Klein B."/>
            <person name="McEwen J.G."/>
            <person name="Puccia R."/>
            <person name="Goldman G.H."/>
            <person name="Felipe M.S."/>
            <person name="Nino-Vega G."/>
            <person name="San-Blas G."/>
            <person name="Taylor J."/>
            <person name="Mendoza L."/>
            <person name="Galagan J."/>
            <person name="Nusbaum C."/>
            <person name="Birren B."/>
        </authorList>
    </citation>
    <scope>NUCLEOTIDE SEQUENCE [LARGE SCALE GENOMIC DNA]</scope>
    <source>
        <strain evidence="2">H88</strain>
    </source>
</reference>
<sequence>MSSRDGVVALATKTTPYCPELPDGKEFPRFTPKWGMSKKLLGEEKSLLWEKQLGFWVELRRIDHHIQFVSKDFYGVCWTKYGEAVGTVQQISREIESLTAVSGLPSPLHPGKLSIAVR</sequence>